<feature type="domain" description="AP2/ERF" evidence="7">
    <location>
        <begin position="355"/>
        <end position="421"/>
    </location>
</feature>
<dbReference type="EMBL" id="JAHRHJ020000010">
    <property type="protein sequence ID" value="KAH9297556.1"/>
    <property type="molecule type" value="Genomic_DNA"/>
</dbReference>
<dbReference type="SUPFAM" id="SSF54171">
    <property type="entry name" value="DNA-binding domain"/>
    <property type="match status" value="2"/>
</dbReference>
<dbReference type="GO" id="GO:0005634">
    <property type="term" value="C:nucleus"/>
    <property type="evidence" value="ECO:0007669"/>
    <property type="project" value="UniProtKB-SubCell"/>
</dbReference>
<dbReference type="FunFam" id="3.30.730.10:FF:000003">
    <property type="entry name" value="AP2-like ethylene-responsive transcription factor ANT"/>
    <property type="match status" value="1"/>
</dbReference>
<dbReference type="SMART" id="SM00380">
    <property type="entry name" value="AP2"/>
    <property type="match status" value="2"/>
</dbReference>
<dbReference type="GO" id="GO:0003677">
    <property type="term" value="F:DNA binding"/>
    <property type="evidence" value="ECO:0007669"/>
    <property type="project" value="UniProtKB-KW"/>
</dbReference>
<proteinExistence type="predicted"/>
<comment type="subcellular location">
    <subcellularLocation>
        <location evidence="1">Nucleus</location>
    </subcellularLocation>
</comment>
<evidence type="ECO:0000256" key="2">
    <source>
        <dbReference type="ARBA" id="ARBA00023015"/>
    </source>
</evidence>
<feature type="region of interest" description="Disordered" evidence="6">
    <location>
        <begin position="297"/>
        <end position="342"/>
    </location>
</feature>
<evidence type="ECO:0000256" key="6">
    <source>
        <dbReference type="SAM" id="MobiDB-lite"/>
    </source>
</evidence>
<dbReference type="Proteomes" id="UP000824469">
    <property type="component" value="Unassembled WGS sequence"/>
</dbReference>
<evidence type="ECO:0000256" key="5">
    <source>
        <dbReference type="ARBA" id="ARBA00023242"/>
    </source>
</evidence>
<reference evidence="8 9" key="1">
    <citation type="journal article" date="2021" name="Nat. Plants">
        <title>The Taxus genome provides insights into paclitaxel biosynthesis.</title>
        <authorList>
            <person name="Xiong X."/>
            <person name="Gou J."/>
            <person name="Liao Q."/>
            <person name="Li Y."/>
            <person name="Zhou Q."/>
            <person name="Bi G."/>
            <person name="Li C."/>
            <person name="Du R."/>
            <person name="Wang X."/>
            <person name="Sun T."/>
            <person name="Guo L."/>
            <person name="Liang H."/>
            <person name="Lu P."/>
            <person name="Wu Y."/>
            <person name="Zhang Z."/>
            <person name="Ro D.K."/>
            <person name="Shang Y."/>
            <person name="Huang S."/>
            <person name="Yan J."/>
        </authorList>
    </citation>
    <scope>NUCLEOTIDE SEQUENCE [LARGE SCALE GENOMIC DNA]</scope>
    <source>
        <strain evidence="8">Ta-2019</strain>
    </source>
</reference>
<dbReference type="Gene3D" id="3.30.730.10">
    <property type="entry name" value="AP2/ERF domain"/>
    <property type="match status" value="2"/>
</dbReference>
<dbReference type="InterPro" id="IPR036955">
    <property type="entry name" value="AP2/ERF_dom_sf"/>
</dbReference>
<gene>
    <name evidence="8" type="ORF">KI387_029238</name>
</gene>
<keyword evidence="9" id="KW-1185">Reference proteome</keyword>
<dbReference type="PANTHER" id="PTHR32467">
    <property type="entry name" value="AP2-LIKE ETHYLENE-RESPONSIVE TRANSCRIPTION FACTOR"/>
    <property type="match status" value="1"/>
</dbReference>
<dbReference type="Pfam" id="PF00847">
    <property type="entry name" value="AP2"/>
    <property type="match status" value="1"/>
</dbReference>
<sequence>MGSMNNWLAFSLASHLDMQEQQQCHNQSGVDTSNMIMSNFTQADVNAYGSCSAAGFELPSNTTTTSLDMGSLRSDNGSLYLFEALNRTHNAEWHPKSCSSQSEAMKSEAIMNANNNDQKRPKLEDFLGGAFVGVQFSDDAETHDIHTSELDQIYGKAPAPAFSRDSDHSSAMNTSIVGDHMHVNAFSDLTADSSKHSQDQSDQAHASTEMQDIYNNNGDQAYNMFSDCSLQLSQSSVNNNNIMHELSDFRTWLRSQSSEEHKTTNNNNSFSSSTVLTATEPIANKDCFALAIPANTQSKSPPEAIATDNSQNTIANEDTSTSSESKKRSSEQAIVPVEQPTAKKSLDTFGQRTSIYRGVTRHRWTGRYEAHLWDNSCRRDGQTRKGRQVYLGGYDKEDKAARAYDLAALKYWGPSTTTNFPISNYEKELEDMKHMSRQEYVASLRRKSSGFSRGASIYRGVTRHHQHGRWQARIGRVAGNKDLYLGTF</sequence>
<accession>A0AA38CE44</accession>
<keyword evidence="2" id="KW-0805">Transcription regulation</keyword>
<organism evidence="8 9">
    <name type="scientific">Taxus chinensis</name>
    <name type="common">Chinese yew</name>
    <name type="synonym">Taxus wallichiana var. chinensis</name>
    <dbReference type="NCBI Taxonomy" id="29808"/>
    <lineage>
        <taxon>Eukaryota</taxon>
        <taxon>Viridiplantae</taxon>
        <taxon>Streptophyta</taxon>
        <taxon>Embryophyta</taxon>
        <taxon>Tracheophyta</taxon>
        <taxon>Spermatophyta</taxon>
        <taxon>Pinopsida</taxon>
        <taxon>Pinidae</taxon>
        <taxon>Conifers II</taxon>
        <taxon>Cupressales</taxon>
        <taxon>Taxaceae</taxon>
        <taxon>Taxus</taxon>
    </lineage>
</organism>
<dbReference type="PRINTS" id="PR00367">
    <property type="entry name" value="ETHRSPELEMNT"/>
</dbReference>
<feature type="domain" description="AP2/ERF" evidence="7">
    <location>
        <begin position="457"/>
        <end position="488"/>
    </location>
</feature>
<dbReference type="CDD" id="cd00018">
    <property type="entry name" value="AP2"/>
    <property type="match status" value="1"/>
</dbReference>
<evidence type="ECO:0000313" key="8">
    <source>
        <dbReference type="EMBL" id="KAH9297556.1"/>
    </source>
</evidence>
<dbReference type="AlphaFoldDB" id="A0AA38CE44"/>
<protein>
    <recommendedName>
        <fullName evidence="7">AP2/ERF domain-containing protein</fullName>
    </recommendedName>
</protein>
<keyword evidence="5" id="KW-0539">Nucleus</keyword>
<name>A0AA38CE44_TAXCH</name>
<comment type="caution">
    <text evidence="8">The sequence shown here is derived from an EMBL/GenBank/DDBJ whole genome shotgun (WGS) entry which is preliminary data.</text>
</comment>
<evidence type="ECO:0000256" key="3">
    <source>
        <dbReference type="ARBA" id="ARBA00023125"/>
    </source>
</evidence>
<evidence type="ECO:0000256" key="4">
    <source>
        <dbReference type="ARBA" id="ARBA00023163"/>
    </source>
</evidence>
<dbReference type="InterPro" id="IPR001471">
    <property type="entry name" value="AP2/ERF_dom"/>
</dbReference>
<evidence type="ECO:0000256" key="1">
    <source>
        <dbReference type="ARBA" id="ARBA00004123"/>
    </source>
</evidence>
<evidence type="ECO:0000259" key="7">
    <source>
        <dbReference type="PROSITE" id="PS51032"/>
    </source>
</evidence>
<feature type="non-terminal residue" evidence="8">
    <location>
        <position position="1"/>
    </location>
</feature>
<evidence type="ECO:0000313" key="9">
    <source>
        <dbReference type="Proteomes" id="UP000824469"/>
    </source>
</evidence>
<dbReference type="PANTHER" id="PTHR32467:SF218">
    <property type="entry name" value="AP2-LIKE ETHYLENE-RESPONSIVE TRANSCRIPTION FACTOR PLT2"/>
    <property type="match status" value="1"/>
</dbReference>
<feature type="compositionally biased region" description="Polar residues" evidence="6">
    <location>
        <begin position="307"/>
        <end position="318"/>
    </location>
</feature>
<dbReference type="InterPro" id="IPR016177">
    <property type="entry name" value="DNA-bd_dom_sf"/>
</dbReference>
<keyword evidence="3" id="KW-0238">DNA-binding</keyword>
<keyword evidence="4" id="KW-0804">Transcription</keyword>
<dbReference type="GO" id="GO:0003700">
    <property type="term" value="F:DNA-binding transcription factor activity"/>
    <property type="evidence" value="ECO:0007669"/>
    <property type="project" value="InterPro"/>
</dbReference>
<dbReference type="PROSITE" id="PS51032">
    <property type="entry name" value="AP2_ERF"/>
    <property type="match status" value="2"/>
</dbReference>